<dbReference type="Proteomes" id="UP000179807">
    <property type="component" value="Unassembled WGS sequence"/>
</dbReference>
<accession>A0A1J4JRQ6</accession>
<dbReference type="OrthoDB" id="10685746at2759"/>
<evidence type="ECO:0000313" key="3">
    <source>
        <dbReference type="EMBL" id="OHT00204.1"/>
    </source>
</evidence>
<dbReference type="VEuPathDB" id="TrichDB:TRFO_33150"/>
<gene>
    <name evidence="3" type="ORF">TRFO_33150</name>
</gene>
<evidence type="ECO:0000256" key="1">
    <source>
        <dbReference type="ARBA" id="ARBA00023054"/>
    </source>
</evidence>
<proteinExistence type="predicted"/>
<keyword evidence="1 2" id="KW-0175">Coiled coil</keyword>
<comment type="caution">
    <text evidence="3">The sequence shown here is derived from an EMBL/GenBank/DDBJ whole genome shotgun (WGS) entry which is preliminary data.</text>
</comment>
<dbReference type="AlphaFoldDB" id="A0A1J4JRQ6"/>
<dbReference type="PANTHER" id="PTHR18870">
    <property type="entry name" value="PROTEIN TAG-278-RELATED"/>
    <property type="match status" value="1"/>
</dbReference>
<dbReference type="PANTHER" id="PTHR18870:SF9">
    <property type="entry name" value="PROTEIN TAG-278-RELATED"/>
    <property type="match status" value="1"/>
</dbReference>
<evidence type="ECO:0000313" key="4">
    <source>
        <dbReference type="Proteomes" id="UP000179807"/>
    </source>
</evidence>
<keyword evidence="4" id="KW-1185">Reference proteome</keyword>
<protein>
    <submittedName>
        <fullName evidence="3">Uncharacterized protein</fullName>
    </submittedName>
</protein>
<organism evidence="3 4">
    <name type="scientific">Tritrichomonas foetus</name>
    <dbReference type="NCBI Taxonomy" id="1144522"/>
    <lineage>
        <taxon>Eukaryota</taxon>
        <taxon>Metamonada</taxon>
        <taxon>Parabasalia</taxon>
        <taxon>Tritrichomonadida</taxon>
        <taxon>Tritrichomonadidae</taxon>
        <taxon>Tritrichomonas</taxon>
    </lineage>
</organism>
<name>A0A1J4JRQ6_9EUKA</name>
<dbReference type="GeneID" id="94843618"/>
<dbReference type="EMBL" id="MLAK01000966">
    <property type="protein sequence ID" value="OHT00204.1"/>
    <property type="molecule type" value="Genomic_DNA"/>
</dbReference>
<feature type="coiled-coil region" evidence="2">
    <location>
        <begin position="52"/>
        <end position="106"/>
    </location>
</feature>
<dbReference type="RefSeq" id="XP_068353340.1">
    <property type="nucleotide sequence ID" value="XM_068508914.1"/>
</dbReference>
<reference evidence="3" key="1">
    <citation type="submission" date="2016-10" db="EMBL/GenBank/DDBJ databases">
        <authorList>
            <person name="Benchimol M."/>
            <person name="Almeida L.G."/>
            <person name="Vasconcelos A.T."/>
            <person name="Perreira-Neves A."/>
            <person name="Rosa I.A."/>
            <person name="Tasca T."/>
            <person name="Bogo M.R."/>
            <person name="de Souza W."/>
        </authorList>
    </citation>
    <scope>NUCLEOTIDE SEQUENCE [LARGE SCALE GENOMIC DNA]</scope>
    <source>
        <strain evidence="3">K</strain>
    </source>
</reference>
<evidence type="ECO:0000256" key="2">
    <source>
        <dbReference type="SAM" id="Coils"/>
    </source>
</evidence>
<sequence length="146" mass="17558">MDYYEKLIKDEENQHFIEFNQQLSVNNIASDDFSRSNVNQIRQMKSELVALKDFAKEQIEVVQRKLNDLIEHLQTRPPREVDRITINQLEEQTKNVTHRLQYLMKDYNLTKKLMVKKEKEYNKKFGFNPKIGILRTNPICLRPNYV</sequence>